<evidence type="ECO:0000259" key="3">
    <source>
        <dbReference type="PROSITE" id="PS50157"/>
    </source>
</evidence>
<dbReference type="Pfam" id="PF00096">
    <property type="entry name" value="zf-C2H2"/>
    <property type="match status" value="1"/>
</dbReference>
<evidence type="ECO:0000313" key="4">
    <source>
        <dbReference type="EMBL" id="KAF6080177.1"/>
    </source>
</evidence>
<feature type="region of interest" description="Disordered" evidence="2">
    <location>
        <begin position="3026"/>
        <end position="3052"/>
    </location>
</feature>
<sequence length="3901" mass="415182">MPGEQPRGAPTPTMTGGLQSCQTTSGMASGTATQPPCEDGTPASRTAKATREASSGVQAMEPPDTQPGQAREVEPKAPLLRPQPLSSLPRKGGSPRTPLERSHTQAPTRHAGRADGSPQQLYTLSVSGPRARPALDETPEGPQREAPGPPEAEAPPAPEELSFQRCFQETPSSFTSTSYTSPSATQGPPPLRAPQSSGASPCRLASYSELQASGADAWLPTAENNLPGASFRVLPAEPEPFPESGSPRVDSFQFPFPALHGASPKPFPKDTARPDYPDRALVFAFHQPRGEWQEEAVGTGSTYPLPTQPAPPPPPCYPSQPRGLDPPSDLGRALPPSGAALPAPSPFSESTATFPDSLHKSLTKALSERPPSAHNGLGSPRGPPNSLPRGHFPRQAYGSPGAGGVGTSPGSLDTELATPGPPPTRLPQLWDPTTASYPTPPLGPLAATRSAFFEGQPSPGQQLGLPQNPPLPWPQVLPATGPRPHEVEMLSQLPFPPGTPEWQGGGHVALVAASKTPGLGEKLAVLRNSPGQHGGGSPRLFSYNGLQDPGAQPLFFGVAQPQVSPRGTSGLPQPRLVAASPSESPLPSPATNTAGSSTCSSLSPLSSSPANPSSEESQLPGPLGPSAFFHTPSHSQEKSSPFPSPEPSHTLPIHYQSEPVKTFPFSTERLGAEGTFKCLEEAPFPSVGPEVGSRGLEGFPPEPPAYSAHHFPLSSASLDQLDVLLTCKQCDRNYSSLATFLEHRQFCSALLARTKDSHPQPSELPTAPAAPSVLAAPKAAASGNPSLLSHTKTVPYLLGADSRVDGKDDPLRTSFLSSLTTAPFPLSAVDLDLEDDAKLDSLITETLNGLEYQSDNPEIDSSFIDVFADEEPSGSRGLSAGLPPKTRVGATPENKAQLLLPALEPQAPRPGDGGHSACNRPKTRSLSLVNTEAVGAGRGSQQKRGKQFKFFQGELDTSNTAKRSGRGTTATCLRPRRRRNRAEPAPPCPRDLRTQAPKGYTDPRGRALPAETRSSKRLRLSPGKESRRRKARGGTWSKELIHKIVQQKNQLHKLQAQRGRGRCFSPETDSPAPSALDRRLQEYDYASESEEEDHSQPRGSRVRGQPLHGCRQWRRGEKRKEVDLTPSSREDREQQKPRKVVRKETTKSGMPRPGPGESPAAQGPLQSPKTGQGPEERDPESLLQIPTSAKTPEESHSPLDFHQDFPPVITKLLRDVSSSPPPTCVGGSPCSPAPERPRPGREDTMVPHRSSSAPGAGSLPNERGCTEPPISHDKEDPPAYLPGESLVPITNTSTAHPAASVLFLKSPELECDSALFNRDSMVPADKKGLQPYSSPHSELLLGPKDLAGCFGEDLYSKPLALDTPPASNMHLCQDGVTASSLKSKPSRNPPYTVNTDPDKAESPLTAESTPLLSGLPAGDFDSPIYSGLSGNGGAHSPPTCIDPPLRRPQLDPPYPSFLPEKGWSLLEEVSPVLCSHLGPFPPLSGEKAFSKKSPHEQTVAANPLPLPCKVNECNMAFMGNLSEDELEIKRLVTELESQLESKGAHGVPGELCRAQNTDRVHSGTGTALPPHQAAAPEKDSLSAADPTGLGELSPHQKGAESAMATMEGTLENPQEEWPSFHPREAATPPGTHKDQVSGVPFSPTGASLSFQPVQDTRVSRAGLPKAAEGRGVCPETCLPDPGEPLRPLSDREHLAKCSPNREPLLPKNNRATRLHHNKDILLLLPCTRRGPSPGPCRAQGPCQDAAKLEALNSPAARPAPDLAFRGAGVLHLGATPPSGSSHSEALKGHSGSSTDGPKGTGPLHPVAGGPGSEGNEEFAPAGASASPACSPNTSPSRRPQDPSGSPIRQLQLLVARAAESGEAAQGLQGPPLADAQSPQQSNPLNVEGDRMECGDVAQSPAKASKWGVQITTIPAMARCQLGPERDDHLGSLSQAEEFKGQDKASQLPPDNWGSPGGVDDLGTVNANPEATQDSLARAADQLGGPVLRSRTNLGLQDEAQSTPSPTSSESECLVPSLAATYAQNGPEDWIQEAAGPSPKKHLLLPGESPELLTRGLAGCAPLPPPAAIPAPCSLELVLQEDPPTVPSGKLRGPLPASPSCGDPTSTKHLPAYSSVCTALERAENTPDPTDSRAEGSLATPSPLRTSPCDLKKSQACCSPLGEQSSPEDPPPGQPGFSNVFTPTHVGDHPEGRKSRPLGGSRKQRLRGSPAHDAAPPPVRAMSPRVTIKAASLPGIPTIDDTEAVRGPRTEWPDPHYRGVTPNTSPDRTPKGPSSEHPGNRDGQSTAIVPTDPPTQRTAGPEPHACLEGGMEASPQGQEDLRIPGAGRPGITKASGAGTRGPSITCPYEELLQDRATSLSNTASKSRPSSPQSLSTVSHQMPQGDPLCSQDPKQKPCGFKRRPVSTEDNLWKDQGPSRQPVTCEVCSATFRSRPGLSRHKARKHKLHGGATSQPSPPAPPAPQTGEPAAQMSRPPGKKSRRALGKEKPRHRLSSPSRTAGSPPVRGSGAPEDVPGPEMSKGLGQGLGILRTPGRAPSQKPPALGAVRRGVGPRPAEPRKWDLLPRKDAPCPKQAERGGGQRRRRQSVNVPSESERKSNKTRKPRARRFEEESGPRVSPDVISDRSRWNPSPTIVSYPPALSCSLSQEAEQETEVTQSPLPMATELQETPTQKSPGNWVTPPGRREGVPPGKGPEGQKAALTRGGWGPRETRIWGVCKDLSRAAGSAPAGDSRVADCRSRQADWEGHRPPGGLPSPPETSGSEAGGTISSCLQVPRNNPENRVQEPEDVTPEVPSPGLGDPLSLFDDEASFSQLFPLGNRFTRKKNPRVYGKRCKKPKPPPLPEPRGEFQSSAALPSAHVPMDLSDSGSLCLALEDPWSDEATGLPESFLLDGFLSSKVPGIDPWAPGPSLWSLEPDPEADCAEQEPSCSAEDHPLENIPELHMVPAAWRGLELRGSTEETASSLGDMSPEPPNLEREHYDHGLPGNAVEVERFSTKLEMQDLCFLGTCKDPVALPSVSFLDFKATANAQGPQSKRTEEVAGARRALGRDQNDKARRAPYKCRVCFQRFHGLGELDLHKLAHSPSPPPTCYMCVERRFGSRELLREHLQEKHMQGRAGLWACGMCLREVADVWMYNEHLREHALQFARKGPARRSLGDPPGCWEEDSTVTRFLSSIMGPASKPHRGKCSVGQADGGPAEKGRAKPKFRTNNSNQDGTLMPESHLANNSPSACTNPTLPSRSATLPGSTKMCPSPSPEPRSNREPLLHAIPMHQDCKDPSRDCHHCGKRFPKPFKLQRHLAVHSPQRVFLCPQCPRVYPEPGELRVHLAGEHGVREELELQHTPLYTCELCANVTHISKRSFICSSCNYTFAKKEQFDRHMDKHLRRGQQPFTFRRVRRPGTPGQKAQGGSLLSKQRRVATPSSTPGPVVDRPLSLGSSPTLNKASLPALLQLCSEADPCSTKEQPRTPERSTDPVEHLARSDNLPSDPQELLPSLSPFPAASADGKHGHKPDQALDSPTDEASPGSPRPLLQQALPLEGSLPRPGARGQAVEEQRAVGPFSGKGRTLGAPGKCGPDHCPEATSLPWRDKQVSTCHMTPEGVEEVKGVRSHKGAATKHGSCRSSSKDRPALAVPSKAPKFPVKPKKATASPTPGEPARGTEDRQKPSTLKVKPGPSSQGDGGPQRGSKTAGGSRPQPASGQLQSETATTPAKPNCPSQSSAMDKPPTRALAKGYPKTPKEAGDQGPQGILVPSEDGEGKEKKRKGRTLGPSRSDGMGSLGRASSVPDKPPRAPRKQATPSRVLPAKPRPSSQSSSTVSQPSEQQKAEPSHTHRDFRRGKDGPGKAFSQVRPLHRTPKRGRPVHGAERANSRACWTAESQNDLLSQLFGQRLTSFKIPLKKDPSE</sequence>
<feature type="compositionally biased region" description="Low complexity" evidence="2">
    <location>
        <begin position="455"/>
        <end position="466"/>
    </location>
</feature>
<feature type="compositionally biased region" description="Basic residues" evidence="2">
    <location>
        <begin position="2474"/>
        <end position="2491"/>
    </location>
</feature>
<feature type="compositionally biased region" description="Basic residues" evidence="2">
    <location>
        <begin position="3848"/>
        <end position="3858"/>
    </location>
</feature>
<feature type="domain" description="C2H2-type" evidence="3">
    <location>
        <begin position="3359"/>
        <end position="3388"/>
    </location>
</feature>
<feature type="domain" description="C2H2-type" evidence="3">
    <location>
        <begin position="3058"/>
        <end position="3085"/>
    </location>
</feature>
<proteinExistence type="predicted"/>
<feature type="compositionally biased region" description="Polar residues" evidence="2">
    <location>
        <begin position="3693"/>
        <end position="3718"/>
    </location>
</feature>
<feature type="region of interest" description="Disordered" evidence="2">
    <location>
        <begin position="1560"/>
        <end position="1650"/>
    </location>
</feature>
<feature type="compositionally biased region" description="Polar residues" evidence="2">
    <location>
        <begin position="1989"/>
        <end position="2000"/>
    </location>
</feature>
<dbReference type="OrthoDB" id="9897853at2759"/>
<feature type="compositionally biased region" description="Low complexity" evidence="2">
    <location>
        <begin position="578"/>
        <end position="617"/>
    </location>
</feature>
<feature type="region of interest" description="Disordered" evidence="2">
    <location>
        <begin position="904"/>
        <end position="1288"/>
    </location>
</feature>
<feature type="compositionally biased region" description="Pro residues" evidence="2">
    <location>
        <begin position="147"/>
        <end position="158"/>
    </location>
</feature>
<feature type="compositionally biased region" description="Basic and acidic residues" evidence="2">
    <location>
        <begin position="2554"/>
        <end position="2574"/>
    </location>
</feature>
<feature type="compositionally biased region" description="Polar residues" evidence="2">
    <location>
        <begin position="1832"/>
        <end position="1848"/>
    </location>
</feature>
<feature type="compositionally biased region" description="Low complexity" evidence="2">
    <location>
        <begin position="2363"/>
        <end position="2377"/>
    </location>
</feature>
<dbReference type="PROSITE" id="PS50157">
    <property type="entry name" value="ZINC_FINGER_C2H2_2"/>
    <property type="match status" value="4"/>
</dbReference>
<feature type="compositionally biased region" description="Low complexity" evidence="2">
    <location>
        <begin position="2001"/>
        <end position="2011"/>
    </location>
</feature>
<feature type="region of interest" description="Disordered" evidence="2">
    <location>
        <begin position="2080"/>
        <end position="2709"/>
    </location>
</feature>
<dbReference type="EMBL" id="JABVXQ010000014">
    <property type="protein sequence ID" value="KAF6080177.1"/>
    <property type="molecule type" value="Genomic_DNA"/>
</dbReference>
<feature type="compositionally biased region" description="Basic residues" evidence="2">
    <location>
        <begin position="2435"/>
        <end position="2446"/>
    </location>
</feature>
<feature type="compositionally biased region" description="Low complexity" evidence="2">
    <location>
        <begin position="333"/>
        <end position="342"/>
    </location>
</feature>
<feature type="region of interest" description="Disordered" evidence="2">
    <location>
        <begin position="2824"/>
        <end position="2850"/>
    </location>
</feature>
<feature type="domain" description="C2H2-type" evidence="3">
    <location>
        <begin position="3278"/>
        <end position="3305"/>
    </location>
</feature>
<feature type="compositionally biased region" description="Polar residues" evidence="2">
    <location>
        <begin position="3222"/>
        <end position="3244"/>
    </location>
</feature>
<feature type="compositionally biased region" description="Polar residues" evidence="2">
    <location>
        <begin position="117"/>
        <end position="126"/>
    </location>
</feature>
<feature type="domain" description="C2H2-type" evidence="3">
    <location>
        <begin position="2420"/>
        <end position="2451"/>
    </location>
</feature>
<feature type="region of interest" description="Disordered" evidence="2">
    <location>
        <begin position="1"/>
        <end position="202"/>
    </location>
</feature>
<feature type="region of interest" description="Disordered" evidence="2">
    <location>
        <begin position="2721"/>
        <end position="2803"/>
    </location>
</feature>
<feature type="compositionally biased region" description="Polar residues" evidence="2">
    <location>
        <begin position="2641"/>
        <end position="2657"/>
    </location>
</feature>
<feature type="compositionally biased region" description="Polar residues" evidence="2">
    <location>
        <begin position="2756"/>
        <end position="2779"/>
    </location>
</feature>
<feature type="compositionally biased region" description="Polar residues" evidence="2">
    <location>
        <begin position="2664"/>
        <end position="2675"/>
    </location>
</feature>
<feature type="compositionally biased region" description="Basic and acidic residues" evidence="2">
    <location>
        <begin position="1235"/>
        <end position="1246"/>
    </location>
</feature>
<feature type="region of interest" description="Disordered" evidence="2">
    <location>
        <begin position="230"/>
        <end position="483"/>
    </location>
</feature>
<feature type="compositionally biased region" description="Polar residues" evidence="2">
    <location>
        <begin position="1964"/>
        <end position="1974"/>
    </location>
</feature>
<feature type="compositionally biased region" description="Polar residues" evidence="2">
    <location>
        <begin position="561"/>
        <end position="571"/>
    </location>
</feature>
<dbReference type="PANTHER" id="PTHR21465:SF2">
    <property type="entry name" value="ZINC FINGER PROTEIN 469"/>
    <property type="match status" value="1"/>
</dbReference>
<dbReference type="InterPro" id="IPR039270">
    <property type="entry name" value="ZNF469"/>
</dbReference>
<feature type="region of interest" description="Disordered" evidence="2">
    <location>
        <begin position="3455"/>
        <end position="3582"/>
    </location>
</feature>
<dbReference type="SMART" id="SM00355">
    <property type="entry name" value="ZnF_C2H2"/>
    <property type="match status" value="8"/>
</dbReference>
<dbReference type="RefSeq" id="XP_028357708.1">
    <property type="nucleotide sequence ID" value="XM_028501907.2"/>
</dbReference>
<protein>
    <submittedName>
        <fullName evidence="4 7">Zinc finger protein 469</fullName>
    </submittedName>
</protein>
<dbReference type="Proteomes" id="UP000504628">
    <property type="component" value="Chromosome 12"/>
</dbReference>
<evidence type="ECO:0000256" key="1">
    <source>
        <dbReference type="PROSITE-ProRule" id="PRU00042"/>
    </source>
</evidence>
<feature type="region of interest" description="Disordered" evidence="2">
    <location>
        <begin position="3600"/>
        <end position="3869"/>
    </location>
</feature>
<keyword evidence="1" id="KW-0862">Zinc</keyword>
<reference evidence="7" key="2">
    <citation type="submission" date="2025-04" db="UniProtKB">
        <authorList>
            <consortium name="RefSeq"/>
        </authorList>
    </citation>
    <scope>IDENTIFICATION</scope>
    <source>
        <tissue evidence="7">Muscle</tissue>
    </source>
</reference>
<feature type="compositionally biased region" description="Polar residues" evidence="2">
    <location>
        <begin position="2281"/>
        <end position="2297"/>
    </location>
</feature>
<feature type="region of interest" description="Disordered" evidence="2">
    <location>
        <begin position="3176"/>
        <end position="3258"/>
    </location>
</feature>
<dbReference type="InterPro" id="IPR036236">
    <property type="entry name" value="Znf_C2H2_sf"/>
</dbReference>
<feature type="compositionally biased region" description="Basic and acidic residues" evidence="2">
    <location>
        <begin position="3461"/>
        <end position="3478"/>
    </location>
</feature>
<name>A0A6J2KUH6_9CHIR</name>
<dbReference type="KEGG" id="pdic:114488229"/>
<feature type="compositionally biased region" description="Basic residues" evidence="2">
    <location>
        <begin position="2824"/>
        <end position="2836"/>
    </location>
</feature>
<evidence type="ECO:0000256" key="2">
    <source>
        <dbReference type="SAM" id="MobiDB-lite"/>
    </source>
</evidence>
<evidence type="ECO:0000313" key="6">
    <source>
        <dbReference type="Proteomes" id="UP000664940"/>
    </source>
</evidence>
<feature type="compositionally biased region" description="Basic and acidic residues" evidence="2">
    <location>
        <begin position="2120"/>
        <end position="2133"/>
    </location>
</feature>
<dbReference type="GeneID" id="114488229"/>
<feature type="compositionally biased region" description="Low complexity" evidence="2">
    <location>
        <begin position="170"/>
        <end position="185"/>
    </location>
</feature>
<keyword evidence="1" id="KW-0863">Zinc-finger</keyword>
<feature type="compositionally biased region" description="Low complexity" evidence="2">
    <location>
        <begin position="78"/>
        <end position="90"/>
    </location>
</feature>
<feature type="compositionally biased region" description="Low complexity" evidence="2">
    <location>
        <begin position="1819"/>
        <end position="1831"/>
    </location>
</feature>
<dbReference type="PANTHER" id="PTHR21465">
    <property type="entry name" value="ZINC FINGER PROTEIN 469"/>
    <property type="match status" value="1"/>
</dbReference>
<feature type="compositionally biased region" description="Basic and acidic residues" evidence="2">
    <location>
        <begin position="3033"/>
        <end position="3052"/>
    </location>
</feature>
<feature type="region of interest" description="Disordered" evidence="2">
    <location>
        <begin position="1378"/>
        <end position="1448"/>
    </location>
</feature>
<evidence type="ECO:0000313" key="5">
    <source>
        <dbReference type="Proteomes" id="UP000504628"/>
    </source>
</evidence>
<gene>
    <name evidence="7" type="primary">ZNF469</name>
    <name evidence="4" type="ORF">HJG60_020834</name>
</gene>
<feature type="compositionally biased region" description="Basic and acidic residues" evidence="2">
    <location>
        <begin position="1114"/>
        <end position="1146"/>
    </location>
</feature>
<dbReference type="PROSITE" id="PS00028">
    <property type="entry name" value="ZINC_FINGER_C2H2_1"/>
    <property type="match status" value="5"/>
</dbReference>
<feature type="region of interest" description="Disordered" evidence="2">
    <location>
        <begin position="1770"/>
        <end position="2014"/>
    </location>
</feature>
<dbReference type="SUPFAM" id="SSF57667">
    <property type="entry name" value="beta-beta-alpha zinc fingers"/>
    <property type="match status" value="1"/>
</dbReference>
<feature type="compositionally biased region" description="Low complexity" evidence="2">
    <location>
        <begin position="3801"/>
        <end position="3820"/>
    </location>
</feature>
<feature type="compositionally biased region" description="Basic and acidic residues" evidence="2">
    <location>
        <begin position="1191"/>
        <end position="1203"/>
    </location>
</feature>
<feature type="compositionally biased region" description="Basic and acidic residues" evidence="2">
    <location>
        <begin position="3821"/>
        <end position="3839"/>
    </location>
</feature>
<dbReference type="InterPro" id="IPR013087">
    <property type="entry name" value="Znf_C2H2_type"/>
</dbReference>
<feature type="compositionally biased region" description="Basic and acidic residues" evidence="2">
    <location>
        <begin position="267"/>
        <end position="278"/>
    </location>
</feature>
<feature type="compositionally biased region" description="Polar residues" evidence="2">
    <location>
        <begin position="955"/>
        <end position="971"/>
    </location>
</feature>
<dbReference type="CTD" id="84627"/>
<feature type="compositionally biased region" description="Pro residues" evidence="2">
    <location>
        <begin position="306"/>
        <end position="318"/>
    </location>
</feature>
<reference evidence="4 6" key="1">
    <citation type="journal article" date="2020" name="Nature">
        <title>Six reference-quality genomes reveal evolution of bat adaptations.</title>
        <authorList>
            <person name="Jebb D."/>
            <person name="Huang Z."/>
            <person name="Pippel M."/>
            <person name="Hughes G.M."/>
            <person name="Lavrichenko K."/>
            <person name="Devanna P."/>
            <person name="Winkler S."/>
            <person name="Jermiin L.S."/>
            <person name="Skirmuntt E.C."/>
            <person name="Katzourakis A."/>
            <person name="Burkitt-Gray L."/>
            <person name="Ray D.A."/>
            <person name="Sullivan K.A.M."/>
            <person name="Roscito J.G."/>
            <person name="Kirilenko B.M."/>
            <person name="Davalos L.M."/>
            <person name="Corthals A.P."/>
            <person name="Power M.L."/>
            <person name="Jones G."/>
            <person name="Ransome R.D."/>
            <person name="Dechmann D.K.N."/>
            <person name="Locatelli A.G."/>
            <person name="Puechmaille S.J."/>
            <person name="Fedrigo O."/>
            <person name="Jarvis E.D."/>
            <person name="Hiller M."/>
            <person name="Vernes S.C."/>
            <person name="Myers E.W."/>
            <person name="Teeling E.C."/>
        </authorList>
    </citation>
    <scope>NUCLEOTIDE SEQUENCE [LARGE SCALE GENOMIC DNA]</scope>
    <source>
        <strain evidence="4">Bat1K_MPI-CBG_1</strain>
    </source>
</reference>
<dbReference type="PROSITE" id="PS51257">
    <property type="entry name" value="PROKAR_LIPOPROTEIN"/>
    <property type="match status" value="1"/>
</dbReference>
<accession>A0A6J2KUH6</accession>
<feature type="compositionally biased region" description="Basic and acidic residues" evidence="2">
    <location>
        <begin position="2242"/>
        <end position="2256"/>
    </location>
</feature>
<feature type="region of interest" description="Disordered" evidence="2">
    <location>
        <begin position="3381"/>
        <end position="3438"/>
    </location>
</feature>
<feature type="compositionally biased region" description="Basic and acidic residues" evidence="2">
    <location>
        <begin position="2731"/>
        <end position="2746"/>
    </location>
</feature>
<keyword evidence="5" id="KW-1185">Reference proteome</keyword>
<dbReference type="GO" id="GO:0008270">
    <property type="term" value="F:zinc ion binding"/>
    <property type="evidence" value="ECO:0007669"/>
    <property type="project" value="UniProtKB-KW"/>
</dbReference>
<feature type="region of interest" description="Disordered" evidence="2">
    <location>
        <begin position="526"/>
        <end position="651"/>
    </location>
</feature>
<feature type="compositionally biased region" description="Basic and acidic residues" evidence="2">
    <location>
        <begin position="3502"/>
        <end position="3511"/>
    </location>
</feature>
<organism evidence="5 7">
    <name type="scientific">Phyllostomus discolor</name>
    <name type="common">pale spear-nosed bat</name>
    <dbReference type="NCBI Taxonomy" id="89673"/>
    <lineage>
        <taxon>Eukaryota</taxon>
        <taxon>Metazoa</taxon>
        <taxon>Chordata</taxon>
        <taxon>Craniata</taxon>
        <taxon>Vertebrata</taxon>
        <taxon>Euteleostomi</taxon>
        <taxon>Mammalia</taxon>
        <taxon>Eutheria</taxon>
        <taxon>Laurasiatheria</taxon>
        <taxon>Chiroptera</taxon>
        <taxon>Yangochiroptera</taxon>
        <taxon>Phyllostomidae</taxon>
        <taxon>Phyllostominae</taxon>
        <taxon>Phyllostomus</taxon>
    </lineage>
</organism>
<feature type="compositionally biased region" description="Polar residues" evidence="2">
    <location>
        <begin position="12"/>
        <end position="34"/>
    </location>
</feature>
<dbReference type="Gene3D" id="3.30.160.60">
    <property type="entry name" value="Classic Zinc Finger"/>
    <property type="match status" value="2"/>
</dbReference>
<keyword evidence="1" id="KW-0479">Metal-binding</keyword>
<dbReference type="Proteomes" id="UP000664940">
    <property type="component" value="Unassembled WGS sequence"/>
</dbReference>
<evidence type="ECO:0000313" key="7">
    <source>
        <dbReference type="RefSeq" id="XP_028357708.1"/>
    </source>
</evidence>